<dbReference type="AlphaFoldDB" id="A0A9N9EKB6"/>
<proteinExistence type="predicted"/>
<accession>A0A9N9EKB6</accession>
<name>A0A9N9EKB6_9GLOM</name>
<feature type="non-terminal residue" evidence="2">
    <location>
        <position position="163"/>
    </location>
</feature>
<evidence type="ECO:0000256" key="1">
    <source>
        <dbReference type="SAM" id="MobiDB-lite"/>
    </source>
</evidence>
<keyword evidence="3" id="KW-1185">Reference proteome</keyword>
<feature type="compositionally biased region" description="Basic and acidic residues" evidence="1">
    <location>
        <begin position="85"/>
        <end position="111"/>
    </location>
</feature>
<sequence>MLRNRYVSFKSRKNYIRRQLNERDTGISIYNNCSKLTLDNNMLRIEDPDNMLNKEGSNYDVLVKDNSDDDMLYEDDMLSEDDILSEDRNDILSKDEDMSSEDKDISSKDEDMSSEDEDMSSKDEDNMLIGDMSNDVLSKDDSDREIVDEPLNNEKMLFIDEEF</sequence>
<dbReference type="Proteomes" id="UP000789405">
    <property type="component" value="Unassembled WGS sequence"/>
</dbReference>
<evidence type="ECO:0000313" key="3">
    <source>
        <dbReference type="Proteomes" id="UP000789405"/>
    </source>
</evidence>
<organism evidence="2 3">
    <name type="scientific">Dentiscutata erythropus</name>
    <dbReference type="NCBI Taxonomy" id="1348616"/>
    <lineage>
        <taxon>Eukaryota</taxon>
        <taxon>Fungi</taxon>
        <taxon>Fungi incertae sedis</taxon>
        <taxon>Mucoromycota</taxon>
        <taxon>Glomeromycotina</taxon>
        <taxon>Glomeromycetes</taxon>
        <taxon>Diversisporales</taxon>
        <taxon>Gigasporaceae</taxon>
        <taxon>Dentiscutata</taxon>
    </lineage>
</organism>
<evidence type="ECO:0000313" key="2">
    <source>
        <dbReference type="EMBL" id="CAG8681169.1"/>
    </source>
</evidence>
<feature type="compositionally biased region" description="Basic and acidic residues" evidence="1">
    <location>
        <begin position="137"/>
        <end position="147"/>
    </location>
</feature>
<protein>
    <submittedName>
        <fullName evidence="2">17233_t:CDS:1</fullName>
    </submittedName>
</protein>
<feature type="region of interest" description="Disordered" evidence="1">
    <location>
        <begin position="78"/>
        <end position="148"/>
    </location>
</feature>
<reference evidence="2" key="1">
    <citation type="submission" date="2021-06" db="EMBL/GenBank/DDBJ databases">
        <authorList>
            <person name="Kallberg Y."/>
            <person name="Tangrot J."/>
            <person name="Rosling A."/>
        </authorList>
    </citation>
    <scope>NUCLEOTIDE SEQUENCE</scope>
    <source>
        <strain evidence="2">MA453B</strain>
    </source>
</reference>
<comment type="caution">
    <text evidence="2">The sequence shown here is derived from an EMBL/GenBank/DDBJ whole genome shotgun (WGS) entry which is preliminary data.</text>
</comment>
<gene>
    <name evidence="2" type="ORF">DERYTH_LOCUS11814</name>
</gene>
<dbReference type="EMBL" id="CAJVPY010007482">
    <property type="protein sequence ID" value="CAG8681169.1"/>
    <property type="molecule type" value="Genomic_DNA"/>
</dbReference>